<dbReference type="STRING" id="2060906.A0A0H1BCZ1"/>
<keyword evidence="3" id="KW-1185">Reference proteome</keyword>
<dbReference type="PANTHER" id="PTHR43319:SF3">
    <property type="entry name" value="BETA-LACTAMASE-RELATED DOMAIN-CONTAINING PROTEIN"/>
    <property type="match status" value="1"/>
</dbReference>
<proteinExistence type="predicted"/>
<dbReference type="InterPro" id="IPR001466">
    <property type="entry name" value="Beta-lactam-related"/>
</dbReference>
<accession>A0A0H1BCZ1</accession>
<protein>
    <submittedName>
        <fullName evidence="2">Beta-lactamase</fullName>
    </submittedName>
</protein>
<dbReference type="EMBL" id="LDEV01002905">
    <property type="protein sequence ID" value="KLJ07116.1"/>
    <property type="molecule type" value="Genomic_DNA"/>
</dbReference>
<evidence type="ECO:0000259" key="1">
    <source>
        <dbReference type="Pfam" id="PF00144"/>
    </source>
</evidence>
<feature type="non-terminal residue" evidence="2">
    <location>
        <position position="82"/>
    </location>
</feature>
<evidence type="ECO:0000313" key="2">
    <source>
        <dbReference type="EMBL" id="KLJ07116.1"/>
    </source>
</evidence>
<gene>
    <name evidence="2" type="ORF">EMPG_17391</name>
</gene>
<organism evidence="2 3">
    <name type="scientific">Blastomyces silverae</name>
    <dbReference type="NCBI Taxonomy" id="2060906"/>
    <lineage>
        <taxon>Eukaryota</taxon>
        <taxon>Fungi</taxon>
        <taxon>Dikarya</taxon>
        <taxon>Ascomycota</taxon>
        <taxon>Pezizomycotina</taxon>
        <taxon>Eurotiomycetes</taxon>
        <taxon>Eurotiomycetidae</taxon>
        <taxon>Onygenales</taxon>
        <taxon>Ajellomycetaceae</taxon>
        <taxon>Blastomyces</taxon>
    </lineage>
</organism>
<dbReference type="PANTHER" id="PTHR43319">
    <property type="entry name" value="BETA-LACTAMASE-RELATED"/>
    <property type="match status" value="1"/>
</dbReference>
<comment type="caution">
    <text evidence="2">The sequence shown here is derived from an EMBL/GenBank/DDBJ whole genome shotgun (WGS) entry which is preliminary data.</text>
</comment>
<sequence length="82" mass="8994">MSATVQGDFDPAFAPVKEVLQKLIDTNEELGASIIVNIDGRDVVDIWGGHRDEARTTPWTRDTITNVWSTTKAITNLAALIL</sequence>
<dbReference type="Gene3D" id="3.40.710.10">
    <property type="entry name" value="DD-peptidase/beta-lactamase superfamily"/>
    <property type="match status" value="1"/>
</dbReference>
<dbReference type="AlphaFoldDB" id="A0A0H1BCZ1"/>
<dbReference type="InterPro" id="IPR052907">
    <property type="entry name" value="Beta-lactamase/esterase"/>
</dbReference>
<reference evidence="3" key="1">
    <citation type="journal article" date="2015" name="PLoS Genet.">
        <title>The dynamic genome and transcriptome of the human fungal pathogen Blastomyces and close relative Emmonsia.</title>
        <authorList>
            <person name="Munoz J.F."/>
            <person name="Gauthier G.M."/>
            <person name="Desjardins C.A."/>
            <person name="Gallo J.E."/>
            <person name="Holder J."/>
            <person name="Sullivan T.D."/>
            <person name="Marty A.J."/>
            <person name="Carmen J.C."/>
            <person name="Chen Z."/>
            <person name="Ding L."/>
            <person name="Gujja S."/>
            <person name="Magrini V."/>
            <person name="Misas E."/>
            <person name="Mitreva M."/>
            <person name="Priest M."/>
            <person name="Saif S."/>
            <person name="Whiston E.A."/>
            <person name="Young S."/>
            <person name="Zeng Q."/>
            <person name="Goldman W.E."/>
            <person name="Mardis E.R."/>
            <person name="Taylor J.W."/>
            <person name="McEwen J.G."/>
            <person name="Clay O.K."/>
            <person name="Klein B.S."/>
            <person name="Cuomo C.A."/>
        </authorList>
    </citation>
    <scope>NUCLEOTIDE SEQUENCE [LARGE SCALE GENOMIC DNA]</scope>
    <source>
        <strain evidence="3">UAMH 139</strain>
    </source>
</reference>
<dbReference type="Pfam" id="PF00144">
    <property type="entry name" value="Beta-lactamase"/>
    <property type="match status" value="1"/>
</dbReference>
<evidence type="ECO:0000313" key="3">
    <source>
        <dbReference type="Proteomes" id="UP000053573"/>
    </source>
</evidence>
<name>A0A0H1BCZ1_9EURO</name>
<dbReference type="InterPro" id="IPR012338">
    <property type="entry name" value="Beta-lactam/transpept-like"/>
</dbReference>
<dbReference type="Proteomes" id="UP000053573">
    <property type="component" value="Unassembled WGS sequence"/>
</dbReference>
<dbReference type="OrthoDB" id="5946976at2759"/>
<feature type="domain" description="Beta-lactamase-related" evidence="1">
    <location>
        <begin position="19"/>
        <end position="82"/>
    </location>
</feature>
<dbReference type="SUPFAM" id="SSF56601">
    <property type="entry name" value="beta-lactamase/transpeptidase-like"/>
    <property type="match status" value="1"/>
</dbReference>